<feature type="signal peptide" evidence="2">
    <location>
        <begin position="1"/>
        <end position="21"/>
    </location>
</feature>
<proteinExistence type="predicted"/>
<dbReference type="AlphaFoldDB" id="A0A7I8V4V1"/>
<evidence type="ECO:0000256" key="1">
    <source>
        <dbReference type="SAM" id="MobiDB-lite"/>
    </source>
</evidence>
<reference evidence="3 4" key="1">
    <citation type="submission" date="2020-08" db="EMBL/GenBank/DDBJ databases">
        <authorList>
            <person name="Hejnol A."/>
        </authorList>
    </citation>
    <scope>NUCLEOTIDE SEQUENCE [LARGE SCALE GENOMIC DNA]</scope>
</reference>
<comment type="caution">
    <text evidence="3">The sequence shown here is derived from an EMBL/GenBank/DDBJ whole genome shotgun (WGS) entry which is preliminary data.</text>
</comment>
<evidence type="ECO:0000256" key="2">
    <source>
        <dbReference type="SAM" id="SignalP"/>
    </source>
</evidence>
<organism evidence="3 4">
    <name type="scientific">Dimorphilus gyrociliatus</name>
    <dbReference type="NCBI Taxonomy" id="2664684"/>
    <lineage>
        <taxon>Eukaryota</taxon>
        <taxon>Metazoa</taxon>
        <taxon>Spiralia</taxon>
        <taxon>Lophotrochozoa</taxon>
        <taxon>Annelida</taxon>
        <taxon>Polychaeta</taxon>
        <taxon>Polychaeta incertae sedis</taxon>
        <taxon>Dinophilidae</taxon>
        <taxon>Dimorphilus</taxon>
    </lineage>
</organism>
<keyword evidence="2" id="KW-0732">Signal</keyword>
<evidence type="ECO:0000313" key="4">
    <source>
        <dbReference type="Proteomes" id="UP000549394"/>
    </source>
</evidence>
<dbReference type="EMBL" id="CAJFCJ010000001">
    <property type="protein sequence ID" value="CAD5110705.1"/>
    <property type="molecule type" value="Genomic_DNA"/>
</dbReference>
<sequence>MSRNLFITILINLIITNCVPANKRDESMEIEDSIRKSIELEEEIKKEELDSENGLTSREIFDMKIKEELEWEDEDLEESRTNYFRRKMKDMEKEKFQARETNLPNEPDHTTEPTNSAASLKITSALWFLFARDGARDLKVKEKVKENLSNPMAYPYCISFLRGPRNFSLL</sequence>
<accession>A0A7I8V4V1</accession>
<gene>
    <name evidence="3" type="ORF">DGYR_LOCUS74</name>
</gene>
<name>A0A7I8V4V1_9ANNE</name>
<dbReference type="Proteomes" id="UP000549394">
    <property type="component" value="Unassembled WGS sequence"/>
</dbReference>
<feature type="region of interest" description="Disordered" evidence="1">
    <location>
        <begin position="94"/>
        <end position="116"/>
    </location>
</feature>
<keyword evidence="4" id="KW-1185">Reference proteome</keyword>
<feature type="chain" id="PRO_5029593763" evidence="2">
    <location>
        <begin position="22"/>
        <end position="170"/>
    </location>
</feature>
<protein>
    <submittedName>
        <fullName evidence="3">DgyrCDS85</fullName>
    </submittedName>
</protein>
<evidence type="ECO:0000313" key="3">
    <source>
        <dbReference type="EMBL" id="CAD5110705.1"/>
    </source>
</evidence>